<organism evidence="3 4">
    <name type="scientific">Streptomyces oceani</name>
    <dbReference type="NCBI Taxonomy" id="1075402"/>
    <lineage>
        <taxon>Bacteria</taxon>
        <taxon>Bacillati</taxon>
        <taxon>Actinomycetota</taxon>
        <taxon>Actinomycetes</taxon>
        <taxon>Kitasatosporales</taxon>
        <taxon>Streptomycetaceae</taxon>
        <taxon>Streptomyces</taxon>
    </lineage>
</organism>
<keyword evidence="4" id="KW-1185">Reference proteome</keyword>
<dbReference type="PATRIC" id="fig|1075402.3.peg.2449"/>
<dbReference type="InterPro" id="IPR009839">
    <property type="entry name" value="SseB_N"/>
</dbReference>
<protein>
    <submittedName>
        <fullName evidence="3">Uncharacterized protein</fullName>
    </submittedName>
</protein>
<sequence length="404" mass="45380">MAIPEPGMPHPGWVPPTDLERVLAEAKSRGDWDGYLLVLLSTDVLAYVLVDGAEKHGATSDWPLHHMPDGRAYVPLHTRGELLPRRPEVVPQVIPLPINPEIRLGEPLHGVIVNPGTPTEAVFPDLRKLEEHWSRLRKDALRPGHDDDAVITQYTGPRQGPLAHALACGAHLAVHNQVPWNSLDDVFNDHDADTDVLSDSWDVHSQDDWVHEVDALIRAQNSPPEPEFLLSVRWRYGERVSGLTEDPFVWRALVARILRHNGATEEEVALHQRLIDRIVRYETRFRADGLLSADEYVVSARAYDYGRAVPFARWGLGARLASPEQAEFAVLKAGERSREWYDSWGEFSAGYTLGRALRFDDGSFGHMYGSALSPHRLLMGEPLSPWRTIPFAQDEDENEDGDEG</sequence>
<feature type="domain" description="DUF1266" evidence="1">
    <location>
        <begin position="197"/>
        <end position="391"/>
    </location>
</feature>
<feature type="domain" description="SseB protein N-terminal" evidence="2">
    <location>
        <begin position="19"/>
        <end position="124"/>
    </location>
</feature>
<proteinExistence type="predicted"/>
<evidence type="ECO:0000259" key="2">
    <source>
        <dbReference type="Pfam" id="PF07179"/>
    </source>
</evidence>
<gene>
    <name evidence="3" type="ORF">AN216_17335</name>
</gene>
<dbReference type="Pfam" id="PF06889">
    <property type="entry name" value="DUF1266"/>
    <property type="match status" value="1"/>
</dbReference>
<evidence type="ECO:0000313" key="3">
    <source>
        <dbReference type="EMBL" id="OEU97022.1"/>
    </source>
</evidence>
<comment type="caution">
    <text evidence="3">The sequence shown here is derived from an EMBL/GenBank/DDBJ whole genome shotgun (WGS) entry which is preliminary data.</text>
</comment>
<dbReference type="Pfam" id="PF07179">
    <property type="entry name" value="SseB"/>
    <property type="match status" value="1"/>
</dbReference>
<dbReference type="InterPro" id="IPR009677">
    <property type="entry name" value="DUF1266"/>
</dbReference>
<evidence type="ECO:0000313" key="4">
    <source>
        <dbReference type="Proteomes" id="UP000176101"/>
    </source>
</evidence>
<name>A0A1E7JZD9_9ACTN</name>
<dbReference type="STRING" id="1075402.AN216_17335"/>
<dbReference type="EMBL" id="LJGU01000132">
    <property type="protein sequence ID" value="OEU97022.1"/>
    <property type="molecule type" value="Genomic_DNA"/>
</dbReference>
<dbReference type="Proteomes" id="UP000176101">
    <property type="component" value="Unassembled WGS sequence"/>
</dbReference>
<evidence type="ECO:0000259" key="1">
    <source>
        <dbReference type="Pfam" id="PF06889"/>
    </source>
</evidence>
<dbReference type="AlphaFoldDB" id="A0A1E7JZD9"/>
<dbReference type="RefSeq" id="WP_070197577.1">
    <property type="nucleotide sequence ID" value="NZ_LJGU01000132.1"/>
</dbReference>
<reference evidence="3 4" key="1">
    <citation type="journal article" date="2016" name="Front. Microbiol.">
        <title>Comparative Genomics Analysis of Streptomyces Species Reveals Their Adaptation to the Marine Environment and Their Diversity at the Genomic Level.</title>
        <authorList>
            <person name="Tian X."/>
            <person name="Zhang Z."/>
            <person name="Yang T."/>
            <person name="Chen M."/>
            <person name="Li J."/>
            <person name="Chen F."/>
            <person name="Yang J."/>
            <person name="Li W."/>
            <person name="Zhang B."/>
            <person name="Zhang Z."/>
            <person name="Wu J."/>
            <person name="Zhang C."/>
            <person name="Long L."/>
            <person name="Xiao J."/>
        </authorList>
    </citation>
    <scope>NUCLEOTIDE SEQUENCE [LARGE SCALE GENOMIC DNA]</scope>
    <source>
        <strain evidence="3 4">SCSIO 02100</strain>
    </source>
</reference>
<dbReference type="OrthoDB" id="4322331at2"/>
<accession>A0A1E7JZD9</accession>